<dbReference type="GO" id="GO:0004930">
    <property type="term" value="F:G protein-coupled receptor activity"/>
    <property type="evidence" value="ECO:0007669"/>
    <property type="project" value="InterPro"/>
</dbReference>
<proteinExistence type="predicted"/>
<dbReference type="GO" id="GO:0016020">
    <property type="term" value="C:membrane"/>
    <property type="evidence" value="ECO:0007669"/>
    <property type="project" value="UniProtKB-SubCell"/>
</dbReference>
<evidence type="ECO:0000256" key="2">
    <source>
        <dbReference type="ARBA" id="ARBA00022692"/>
    </source>
</evidence>
<feature type="transmembrane region" description="Helical" evidence="6">
    <location>
        <begin position="142"/>
        <end position="160"/>
    </location>
</feature>
<dbReference type="InterPro" id="IPR017452">
    <property type="entry name" value="GPCR_Rhodpsn_7TM"/>
</dbReference>
<evidence type="ECO:0000256" key="4">
    <source>
        <dbReference type="ARBA" id="ARBA00023136"/>
    </source>
</evidence>
<feature type="transmembrane region" description="Helical" evidence="6">
    <location>
        <begin position="265"/>
        <end position="287"/>
    </location>
</feature>
<keyword evidence="2 6" id="KW-0812">Transmembrane</keyword>
<evidence type="ECO:0000256" key="5">
    <source>
        <dbReference type="SAM" id="MobiDB-lite"/>
    </source>
</evidence>
<dbReference type="SMART" id="SM01381">
    <property type="entry name" value="7TM_GPCR_Srsx"/>
    <property type="match status" value="1"/>
</dbReference>
<keyword evidence="8" id="KW-1185">Reference proteome</keyword>
<dbReference type="Gene3D" id="1.20.1070.10">
    <property type="entry name" value="Rhodopsin 7-helix transmembrane proteins"/>
    <property type="match status" value="1"/>
</dbReference>
<dbReference type="PANTHER" id="PTHR23360">
    <property type="entry name" value="G-PROTEIN COUPLED RECEPTORS FAMILY 1 PROFILE DOMAIN-CONTAINING PROTEIN-RELATED"/>
    <property type="match status" value="1"/>
</dbReference>
<dbReference type="CDD" id="cd00637">
    <property type="entry name" value="7tm_classA_rhodopsin-like"/>
    <property type="match status" value="1"/>
</dbReference>
<organism evidence="8 9">
    <name type="scientific">Steinernema glaseri</name>
    <dbReference type="NCBI Taxonomy" id="37863"/>
    <lineage>
        <taxon>Eukaryota</taxon>
        <taxon>Metazoa</taxon>
        <taxon>Ecdysozoa</taxon>
        <taxon>Nematoda</taxon>
        <taxon>Chromadorea</taxon>
        <taxon>Rhabditida</taxon>
        <taxon>Tylenchina</taxon>
        <taxon>Panagrolaimomorpha</taxon>
        <taxon>Strongyloidoidea</taxon>
        <taxon>Steinernematidae</taxon>
        <taxon>Steinernema</taxon>
    </lineage>
</organism>
<feature type="transmembrane region" description="Helical" evidence="6">
    <location>
        <begin position="69"/>
        <end position="92"/>
    </location>
</feature>
<feature type="domain" description="G-protein coupled receptors family 1 profile" evidence="7">
    <location>
        <begin position="83"/>
        <end position="276"/>
    </location>
</feature>
<dbReference type="Pfam" id="PF10320">
    <property type="entry name" value="7TM_GPCR_Srsx"/>
    <property type="match status" value="1"/>
</dbReference>
<reference evidence="9" key="1">
    <citation type="submission" date="2016-11" db="UniProtKB">
        <authorList>
            <consortium name="WormBaseParasite"/>
        </authorList>
    </citation>
    <scope>IDENTIFICATION</scope>
</reference>
<feature type="region of interest" description="Disordered" evidence="5">
    <location>
        <begin position="347"/>
        <end position="366"/>
    </location>
</feature>
<dbReference type="SUPFAM" id="SSF81321">
    <property type="entry name" value="Family A G protein-coupled receptor-like"/>
    <property type="match status" value="1"/>
</dbReference>
<evidence type="ECO:0000313" key="9">
    <source>
        <dbReference type="WBParaSite" id="L893_g22691.t1"/>
    </source>
</evidence>
<feature type="transmembrane region" description="Helical" evidence="6">
    <location>
        <begin position="180"/>
        <end position="203"/>
    </location>
</feature>
<dbReference type="WBParaSite" id="L893_g22691.t1">
    <property type="protein sequence ID" value="L893_g22691.t1"/>
    <property type="gene ID" value="L893_g22691"/>
</dbReference>
<keyword evidence="3 6" id="KW-1133">Transmembrane helix</keyword>
<name>A0A1I7Z4H3_9BILA</name>
<comment type="subcellular location">
    <subcellularLocation>
        <location evidence="1">Membrane</location>
    </subcellularLocation>
</comment>
<dbReference type="AlphaFoldDB" id="A0A1I7Z4H3"/>
<dbReference type="Proteomes" id="UP000095287">
    <property type="component" value="Unplaced"/>
</dbReference>
<feature type="transmembrane region" description="Helical" evidence="6">
    <location>
        <begin position="223"/>
        <end position="244"/>
    </location>
</feature>
<dbReference type="InterPro" id="IPR047130">
    <property type="entry name" value="7TM_GPCR_Srsx_nematod"/>
</dbReference>
<evidence type="ECO:0000256" key="3">
    <source>
        <dbReference type="ARBA" id="ARBA00022989"/>
    </source>
</evidence>
<sequence>MCSANLVPESHPLFVPSFSSFLVFTDRDVGFLKPAHDPVLASERPRSTQLLSSDTIMIHMIIEKLALPITAWNCWIAFVAFVGNAILFTALLRNKSLRTCCGKLLAMLAGCEVAMSILYYHYVYEILSRARFTRTKCFWYTLPSQLITHVIIANIAVITLDRYLSLRCRLWYKKVSKTSYIMKFVAILIACGGLTPIINWVSTNDDSISCHMYNVPSGVAQKYWMTVHLLYVLLAFILYVFLSFEINKGECMQSIENQLPITRSFQQLVFLYIMGYGIGAFLLFMSWGIYQNAETSETLISIIDSLRIMCAATPCLIMHRGSQAYKKAISEVLSFILPTIVSQENGEDEKLQGDAPGNSYSTIDTV</sequence>
<dbReference type="InterPro" id="IPR000276">
    <property type="entry name" value="GPCR_Rhodpsn"/>
</dbReference>
<protein>
    <submittedName>
        <fullName evidence="9">G_PROTEIN_RECEP_F1_2 domain-containing protein</fullName>
    </submittedName>
</protein>
<evidence type="ECO:0000259" key="7">
    <source>
        <dbReference type="PROSITE" id="PS50262"/>
    </source>
</evidence>
<feature type="transmembrane region" description="Helical" evidence="6">
    <location>
        <begin position="104"/>
        <end position="122"/>
    </location>
</feature>
<evidence type="ECO:0000256" key="1">
    <source>
        <dbReference type="ARBA" id="ARBA00004370"/>
    </source>
</evidence>
<evidence type="ECO:0000256" key="6">
    <source>
        <dbReference type="SAM" id="Phobius"/>
    </source>
</evidence>
<accession>A0A1I7Z4H3</accession>
<dbReference type="InterPro" id="IPR019424">
    <property type="entry name" value="7TM_GPCR_Srsx"/>
</dbReference>
<evidence type="ECO:0000313" key="8">
    <source>
        <dbReference type="Proteomes" id="UP000095287"/>
    </source>
</evidence>
<dbReference type="PROSITE" id="PS50262">
    <property type="entry name" value="G_PROTEIN_RECEP_F1_2"/>
    <property type="match status" value="1"/>
</dbReference>
<keyword evidence="4 6" id="KW-0472">Membrane</keyword>